<evidence type="ECO:0000313" key="2">
    <source>
        <dbReference type="Proteomes" id="UP000515163"/>
    </source>
</evidence>
<name>A0A6P8H7W9_ACTTE</name>
<protein>
    <submittedName>
        <fullName evidence="3">Uncharacterized protein LOC116286455 isoform X1</fullName>
    </submittedName>
</protein>
<sequence length="464" mass="52592">MPDKIIYVCGEFSTNKVEDINAKHMILGSLATVFSVRTHPFIQSIDAGLDRTELFNTITRCHVFVFIYSKETVDDTYYLNQYGIAKAYGIPVIGVREPSYFMPNPLPEQFYFTEIVDYTGEIRDGNSNRGIPGPKKQFLLADALVQDFKTAMVYASEFHKSCFQRLLHKVSQAFNRTENEKTFYANLKEQQPQIMPFKDVSKAEKPKNKMIPKCPKCGFCFNKQLIIAPSLQRASSTGSLLRKGDAFEGESAAQKPQLQNKKPILQPTTISIPCPPYLIKNHDSKARTQLSSSATTTRNHGQKPIEPFKGKLQARSSMLHKVIQETVDKKQENTIPEFVPKGERKETEGENMDPNAKETRTLRKQSRISNASWADKLKLKLRRQSSLPVIPTTYLVTTPAGSDKQLSFVKYPPDSLSPRQSLLPIFSEDEEQETIHISRAPSPDGGSSWSEKDKEKEKEKEKEN</sequence>
<dbReference type="RefSeq" id="XP_031548832.1">
    <property type="nucleotide sequence ID" value="XM_031692972.1"/>
</dbReference>
<feature type="region of interest" description="Disordered" evidence="1">
    <location>
        <begin position="412"/>
        <end position="464"/>
    </location>
</feature>
<evidence type="ECO:0000256" key="1">
    <source>
        <dbReference type="SAM" id="MobiDB-lite"/>
    </source>
</evidence>
<proteinExistence type="predicted"/>
<reference evidence="3" key="1">
    <citation type="submission" date="2025-08" db="UniProtKB">
        <authorList>
            <consortium name="RefSeq"/>
        </authorList>
    </citation>
    <scope>IDENTIFICATION</scope>
    <source>
        <tissue evidence="3">Tentacle</tissue>
    </source>
</reference>
<evidence type="ECO:0000313" key="3">
    <source>
        <dbReference type="RefSeq" id="XP_031548832.1"/>
    </source>
</evidence>
<feature type="region of interest" description="Disordered" evidence="1">
    <location>
        <begin position="285"/>
        <end position="308"/>
    </location>
</feature>
<feature type="compositionally biased region" description="Polar residues" evidence="1">
    <location>
        <begin position="254"/>
        <end position="269"/>
    </location>
</feature>
<keyword evidence="2" id="KW-1185">Reference proteome</keyword>
<organism evidence="2 3">
    <name type="scientific">Actinia tenebrosa</name>
    <name type="common">Australian red waratah sea anemone</name>
    <dbReference type="NCBI Taxonomy" id="6105"/>
    <lineage>
        <taxon>Eukaryota</taxon>
        <taxon>Metazoa</taxon>
        <taxon>Cnidaria</taxon>
        <taxon>Anthozoa</taxon>
        <taxon>Hexacorallia</taxon>
        <taxon>Actiniaria</taxon>
        <taxon>Actiniidae</taxon>
        <taxon>Actinia</taxon>
    </lineage>
</organism>
<dbReference type="AlphaFoldDB" id="A0A6P8H7W9"/>
<dbReference type="Proteomes" id="UP000515163">
    <property type="component" value="Unplaced"/>
</dbReference>
<dbReference type="OrthoDB" id="5964016at2759"/>
<dbReference type="KEGG" id="aten:116286455"/>
<gene>
    <name evidence="3" type="primary">LOC116286455</name>
</gene>
<dbReference type="InParanoid" id="A0A6P8H7W9"/>
<feature type="compositionally biased region" description="Polar residues" evidence="1">
    <location>
        <begin position="287"/>
        <end position="299"/>
    </location>
</feature>
<dbReference type="GeneID" id="116286455"/>
<accession>A0A6P8H7W9</accession>
<feature type="compositionally biased region" description="Basic and acidic residues" evidence="1">
    <location>
        <begin position="450"/>
        <end position="464"/>
    </location>
</feature>
<feature type="region of interest" description="Disordered" evidence="1">
    <location>
        <begin position="247"/>
        <end position="269"/>
    </location>
</feature>
<feature type="region of interest" description="Disordered" evidence="1">
    <location>
        <begin position="343"/>
        <end position="365"/>
    </location>
</feature>